<organism evidence="7 8">
    <name type="scientific">Triparma columacea</name>
    <dbReference type="NCBI Taxonomy" id="722753"/>
    <lineage>
        <taxon>Eukaryota</taxon>
        <taxon>Sar</taxon>
        <taxon>Stramenopiles</taxon>
        <taxon>Ochrophyta</taxon>
        <taxon>Bolidophyceae</taxon>
        <taxon>Parmales</taxon>
        <taxon>Triparmaceae</taxon>
        <taxon>Triparma</taxon>
    </lineage>
</organism>
<accession>A0A9W7FXE2</accession>
<dbReference type="GO" id="GO:0016020">
    <property type="term" value="C:membrane"/>
    <property type="evidence" value="ECO:0007669"/>
    <property type="project" value="UniProtKB-SubCell"/>
</dbReference>
<feature type="transmembrane region" description="Helical" evidence="5">
    <location>
        <begin position="35"/>
        <end position="55"/>
    </location>
</feature>
<evidence type="ECO:0000313" key="8">
    <source>
        <dbReference type="Proteomes" id="UP001165065"/>
    </source>
</evidence>
<dbReference type="CDD" id="cd02961">
    <property type="entry name" value="PDI_a_family"/>
    <property type="match status" value="1"/>
</dbReference>
<dbReference type="Pfam" id="PF00085">
    <property type="entry name" value="Thioredoxin"/>
    <property type="match status" value="1"/>
</dbReference>
<keyword evidence="4 5" id="KW-0472">Membrane</keyword>
<reference evidence="8" key="1">
    <citation type="journal article" date="2023" name="Commun. Biol.">
        <title>Genome analysis of Parmales, the sister group of diatoms, reveals the evolutionary specialization of diatoms from phago-mixotrophs to photoautotrophs.</title>
        <authorList>
            <person name="Ban H."/>
            <person name="Sato S."/>
            <person name="Yoshikawa S."/>
            <person name="Yamada K."/>
            <person name="Nakamura Y."/>
            <person name="Ichinomiya M."/>
            <person name="Sato N."/>
            <person name="Blanc-Mathieu R."/>
            <person name="Endo H."/>
            <person name="Kuwata A."/>
            <person name="Ogata H."/>
        </authorList>
    </citation>
    <scope>NUCLEOTIDE SEQUENCE [LARGE SCALE GENOMIC DNA]</scope>
</reference>
<evidence type="ECO:0000259" key="6">
    <source>
        <dbReference type="PROSITE" id="PS51352"/>
    </source>
</evidence>
<keyword evidence="8" id="KW-1185">Reference proteome</keyword>
<dbReference type="PROSITE" id="PS51352">
    <property type="entry name" value="THIOREDOXIN_2"/>
    <property type="match status" value="1"/>
</dbReference>
<evidence type="ECO:0000256" key="2">
    <source>
        <dbReference type="ARBA" id="ARBA00022692"/>
    </source>
</evidence>
<dbReference type="Pfam" id="PF07970">
    <property type="entry name" value="COPIIcoated_ERV"/>
    <property type="match status" value="1"/>
</dbReference>
<dbReference type="OrthoDB" id="72053at2759"/>
<evidence type="ECO:0000256" key="1">
    <source>
        <dbReference type="ARBA" id="ARBA00004370"/>
    </source>
</evidence>
<evidence type="ECO:0000256" key="3">
    <source>
        <dbReference type="ARBA" id="ARBA00022989"/>
    </source>
</evidence>
<dbReference type="InterPro" id="IPR039542">
    <property type="entry name" value="Erv_N"/>
</dbReference>
<comment type="caution">
    <text evidence="7">The sequence shown here is derived from an EMBL/GenBank/DDBJ whole genome shotgun (WGS) entry which is preliminary data.</text>
</comment>
<evidence type="ECO:0000313" key="7">
    <source>
        <dbReference type="EMBL" id="GMI21849.1"/>
    </source>
</evidence>
<dbReference type="Proteomes" id="UP001165065">
    <property type="component" value="Unassembled WGS sequence"/>
</dbReference>
<dbReference type="InterPro" id="IPR036249">
    <property type="entry name" value="Thioredoxin-like_sf"/>
</dbReference>
<dbReference type="AlphaFoldDB" id="A0A9W7FXE2"/>
<dbReference type="EMBL" id="BRYA01000537">
    <property type="protein sequence ID" value="GMI21849.1"/>
    <property type="molecule type" value="Genomic_DNA"/>
</dbReference>
<dbReference type="GO" id="GO:0030134">
    <property type="term" value="C:COPII-coated ER to Golgi transport vesicle"/>
    <property type="evidence" value="ECO:0007669"/>
    <property type="project" value="TreeGrafter"/>
</dbReference>
<dbReference type="InterPro" id="IPR012936">
    <property type="entry name" value="Erv_C"/>
</dbReference>
<dbReference type="InterPro" id="IPR013766">
    <property type="entry name" value="Thioredoxin_domain"/>
</dbReference>
<proteinExistence type="predicted"/>
<feature type="transmembrane region" description="Helical" evidence="5">
    <location>
        <begin position="503"/>
        <end position="524"/>
    </location>
</feature>
<gene>
    <name evidence="7" type="ORF">TrCOL_g51</name>
</gene>
<keyword evidence="2 5" id="KW-0812">Transmembrane</keyword>
<evidence type="ECO:0000256" key="5">
    <source>
        <dbReference type="SAM" id="Phobius"/>
    </source>
</evidence>
<dbReference type="GO" id="GO:0005783">
    <property type="term" value="C:endoplasmic reticulum"/>
    <property type="evidence" value="ECO:0007669"/>
    <property type="project" value="TreeGrafter"/>
</dbReference>
<comment type="subcellular location">
    <subcellularLocation>
        <location evidence="1">Membrane</location>
    </subcellularLocation>
</comment>
<dbReference type="PANTHER" id="PTHR10984:SF37">
    <property type="entry name" value="PROTEIN DISULFIDE-ISOMERASE 5-3"/>
    <property type="match status" value="1"/>
</dbReference>
<dbReference type="InterPro" id="IPR045888">
    <property type="entry name" value="Erv"/>
</dbReference>
<sequence>MHSRGSRSTSGLKSIDMFRKIPIDLQSSSSLASPLSLFTLGLMAILLLAETIGYLNGTVLWEEIELDTDSNAQFGSRSPSTFPNRGAAMLGRREGKIIVEFNFTLLDLPCDHVEVDLFDDLGTRSLDLVTNIEKWKIDSEGKRRQYAGRNKAQNDVLHDHDKEGTNNIHGTLESLHTDGVHALDLGGGKAKFEEGLKKQDYAFVDFYAPWCIWCQRLEPAWERLGETVDLEDTVVGKVDCEADRVLCQEQGIKAYPTLRMFHKGDKWGGDYKGDRTVNMMRAFIDHVRDDTGASDGKEGKEEKEFKRLKTNNKSKQKNVKLWNEEDHPGCMIVGYVWVNKLPGRIQVEAKNGFQDLDAKMANLSHTVNKLTFGTQVARRSKKLFSSIPEGYKHTETMNGNWYVTKESHEAFHHFVNVVPTRYQTEDNRGFIAGTTIRMFGGFLSGLTGMLGSLISGDKGFFEYNQMKHSSQKVAFKEDAVPTFEIGYDIDPLIINFGKRKPSFWGYVVKVMAIIGGVYTVLNLVDRSVDSVSKKMA</sequence>
<keyword evidence="3 5" id="KW-1133">Transmembrane helix</keyword>
<feature type="domain" description="Thioredoxin" evidence="6">
    <location>
        <begin position="161"/>
        <end position="289"/>
    </location>
</feature>
<evidence type="ECO:0000256" key="4">
    <source>
        <dbReference type="ARBA" id="ARBA00023136"/>
    </source>
</evidence>
<dbReference type="Pfam" id="PF13850">
    <property type="entry name" value="ERGIC_N"/>
    <property type="match status" value="1"/>
</dbReference>
<dbReference type="SUPFAM" id="SSF52833">
    <property type="entry name" value="Thioredoxin-like"/>
    <property type="match status" value="1"/>
</dbReference>
<dbReference type="PANTHER" id="PTHR10984">
    <property type="entry name" value="ENDOPLASMIC RETICULUM-GOLGI INTERMEDIATE COMPARTMENT PROTEIN"/>
    <property type="match status" value="1"/>
</dbReference>
<protein>
    <recommendedName>
        <fullName evidence="6">Thioredoxin domain-containing protein</fullName>
    </recommendedName>
</protein>
<name>A0A9W7FXE2_9STRA</name>
<dbReference type="Gene3D" id="3.40.30.10">
    <property type="entry name" value="Glutaredoxin"/>
    <property type="match status" value="1"/>
</dbReference>